<keyword evidence="3 8" id="KW-0699">rRNA-binding</keyword>
<evidence type="ECO:0000313" key="9">
    <source>
        <dbReference type="EMBL" id="UNO47917.1"/>
    </source>
</evidence>
<evidence type="ECO:0000256" key="3">
    <source>
        <dbReference type="ARBA" id="ARBA00022730"/>
    </source>
</evidence>
<reference evidence="10" key="1">
    <citation type="journal article" date="2022" name="G3 (Bethesda)">
        <title>Unveiling the complete genome sequence of Alicyclobacillus acidoterrestris DSM 3922T, a taint-producing strain.</title>
        <authorList>
            <person name="Leonardo I.C."/>
            <person name="Barreto Crespo M.T."/>
            <person name="Gaspar F.B."/>
        </authorList>
    </citation>
    <scope>NUCLEOTIDE SEQUENCE [LARGE SCALE GENOMIC DNA]</scope>
    <source>
        <strain evidence="10">DSM 3922</strain>
    </source>
</reference>
<dbReference type="eggNOG" id="COG0268">
    <property type="taxonomic scope" value="Bacteria"/>
</dbReference>
<dbReference type="KEGG" id="aaco:K1I37_14660"/>
<dbReference type="InterPro" id="IPR036510">
    <property type="entry name" value="Ribosomal_bS20_sf"/>
</dbReference>
<comment type="function">
    <text evidence="1 8">Binds directly to 16S ribosomal RNA.</text>
</comment>
<accession>T0CY86</accession>
<keyword evidence="5 8" id="KW-0689">Ribosomal protein</keyword>
<evidence type="ECO:0000256" key="1">
    <source>
        <dbReference type="ARBA" id="ARBA00003134"/>
    </source>
</evidence>
<dbReference type="Pfam" id="PF01649">
    <property type="entry name" value="Ribosomal_S20p"/>
    <property type="match status" value="1"/>
</dbReference>
<sequence>MPNIKSAEKRVRIAERQTARNMSMKSALRTTIKKYETTLSAHDVEQARAALLTATRALDKAVTKGIIKKNTASRKKSRLTKHFNELVASNNA</sequence>
<keyword evidence="4 8" id="KW-0694">RNA-binding</keyword>
<dbReference type="FunFam" id="1.20.58.110:FF:000001">
    <property type="entry name" value="30S ribosomal protein S20"/>
    <property type="match status" value="1"/>
</dbReference>
<evidence type="ECO:0000313" key="10">
    <source>
        <dbReference type="Proteomes" id="UP000829401"/>
    </source>
</evidence>
<dbReference type="OrthoDB" id="9808392at2"/>
<evidence type="ECO:0000256" key="7">
    <source>
        <dbReference type="ARBA" id="ARBA00035136"/>
    </source>
</evidence>
<keyword evidence="10" id="KW-1185">Reference proteome</keyword>
<evidence type="ECO:0000256" key="8">
    <source>
        <dbReference type="HAMAP-Rule" id="MF_00500"/>
    </source>
</evidence>
<evidence type="ECO:0000256" key="6">
    <source>
        <dbReference type="ARBA" id="ARBA00023274"/>
    </source>
</evidence>
<protein>
    <recommendedName>
        <fullName evidence="7 8">Small ribosomal subunit protein bS20</fullName>
    </recommendedName>
</protein>
<evidence type="ECO:0000256" key="4">
    <source>
        <dbReference type="ARBA" id="ARBA00022884"/>
    </source>
</evidence>
<dbReference type="InterPro" id="IPR002583">
    <property type="entry name" value="Ribosomal_bS20"/>
</dbReference>
<name>T0CY86_ALIAG</name>
<dbReference type="PANTHER" id="PTHR33398:SF1">
    <property type="entry name" value="SMALL RIBOSOMAL SUBUNIT PROTEIN BS20C"/>
    <property type="match status" value="1"/>
</dbReference>
<gene>
    <name evidence="8 9" type="primary">rpsT</name>
    <name evidence="9" type="ORF">K1I37_14660</name>
</gene>
<dbReference type="AlphaFoldDB" id="T0CY86"/>
<evidence type="ECO:0000256" key="2">
    <source>
        <dbReference type="ARBA" id="ARBA00007634"/>
    </source>
</evidence>
<dbReference type="PANTHER" id="PTHR33398">
    <property type="entry name" value="30S RIBOSOMAL PROTEIN S20"/>
    <property type="match status" value="1"/>
</dbReference>
<dbReference type="HAMAP" id="MF_00500">
    <property type="entry name" value="Ribosomal_bS20"/>
    <property type="match status" value="1"/>
</dbReference>
<dbReference type="GO" id="GO:0006412">
    <property type="term" value="P:translation"/>
    <property type="evidence" value="ECO:0007669"/>
    <property type="project" value="UniProtKB-UniRule"/>
</dbReference>
<dbReference type="RefSeq" id="WP_021297269.1">
    <property type="nucleotide sequence ID" value="NZ_AURB01000149.1"/>
</dbReference>
<dbReference type="GO" id="GO:0005829">
    <property type="term" value="C:cytosol"/>
    <property type="evidence" value="ECO:0007669"/>
    <property type="project" value="TreeGrafter"/>
</dbReference>
<keyword evidence="6 8" id="KW-0687">Ribonucleoprotein</keyword>
<dbReference type="GO" id="GO:0015935">
    <property type="term" value="C:small ribosomal subunit"/>
    <property type="evidence" value="ECO:0007669"/>
    <property type="project" value="TreeGrafter"/>
</dbReference>
<organism evidence="9 10">
    <name type="scientific">Alicyclobacillus acidoterrestris (strain ATCC 49025 / DSM 3922 / CIP 106132 / NCIMB 13137 / GD3B)</name>
    <dbReference type="NCBI Taxonomy" id="1356854"/>
    <lineage>
        <taxon>Bacteria</taxon>
        <taxon>Bacillati</taxon>
        <taxon>Bacillota</taxon>
        <taxon>Bacilli</taxon>
        <taxon>Bacillales</taxon>
        <taxon>Alicyclobacillaceae</taxon>
        <taxon>Alicyclobacillus</taxon>
    </lineage>
</organism>
<accession>A0A9E7CYT9</accession>
<evidence type="ECO:0000256" key="5">
    <source>
        <dbReference type="ARBA" id="ARBA00022980"/>
    </source>
</evidence>
<dbReference type="EMBL" id="CP080467">
    <property type="protein sequence ID" value="UNO47917.1"/>
    <property type="molecule type" value="Genomic_DNA"/>
</dbReference>
<dbReference type="Gene3D" id="1.20.58.110">
    <property type="entry name" value="Ribosomal protein S20"/>
    <property type="match status" value="1"/>
</dbReference>
<dbReference type="GO" id="GO:0070181">
    <property type="term" value="F:small ribosomal subunit rRNA binding"/>
    <property type="evidence" value="ECO:0007669"/>
    <property type="project" value="TreeGrafter"/>
</dbReference>
<proteinExistence type="inferred from homology"/>
<comment type="similarity">
    <text evidence="2 8">Belongs to the bacterial ribosomal protein bS20 family.</text>
</comment>
<dbReference type="NCBIfam" id="TIGR00029">
    <property type="entry name" value="S20"/>
    <property type="match status" value="1"/>
</dbReference>
<dbReference type="SUPFAM" id="SSF46992">
    <property type="entry name" value="Ribosomal protein S20"/>
    <property type="match status" value="1"/>
</dbReference>
<dbReference type="Proteomes" id="UP000829401">
    <property type="component" value="Chromosome"/>
</dbReference>
<dbReference type="STRING" id="1356854.N007_11090"/>
<dbReference type="GO" id="GO:0003735">
    <property type="term" value="F:structural constituent of ribosome"/>
    <property type="evidence" value="ECO:0007669"/>
    <property type="project" value="InterPro"/>
</dbReference>